<dbReference type="Pfam" id="PF07716">
    <property type="entry name" value="bZIP_2"/>
    <property type="match status" value="1"/>
</dbReference>
<evidence type="ECO:0000259" key="1">
    <source>
        <dbReference type="PROSITE" id="PS50217"/>
    </source>
</evidence>
<dbReference type="EMBL" id="KB910424">
    <property type="protein sequence ID" value="EOB11178.1"/>
    <property type="molecule type" value="Genomic_DNA"/>
</dbReference>
<dbReference type="GO" id="GO:0003700">
    <property type="term" value="F:DNA-binding transcription factor activity"/>
    <property type="evidence" value="ECO:0007669"/>
    <property type="project" value="InterPro"/>
</dbReference>
<dbReference type="Gene3D" id="1.20.5.170">
    <property type="match status" value="1"/>
</dbReference>
<dbReference type="Proteomes" id="UP000016927">
    <property type="component" value="Unassembled WGS sequence"/>
</dbReference>
<evidence type="ECO:0000313" key="3">
    <source>
        <dbReference type="Proteomes" id="UP000016927"/>
    </source>
</evidence>
<feature type="domain" description="BZIP" evidence="1">
    <location>
        <begin position="59"/>
        <end position="104"/>
    </location>
</feature>
<dbReference type="PROSITE" id="PS50217">
    <property type="entry name" value="BZIP"/>
    <property type="match status" value="1"/>
</dbReference>
<proteinExistence type="predicted"/>
<dbReference type="AlphaFoldDB" id="R0MEG6"/>
<protein>
    <submittedName>
        <fullName evidence="2">Leucine zipper domain containing protein</fullName>
    </submittedName>
</protein>
<gene>
    <name evidence="2" type="ORF">NBO_1517g0005</name>
</gene>
<dbReference type="PROSITE" id="PS00036">
    <property type="entry name" value="BZIP_BASIC"/>
    <property type="match status" value="1"/>
</dbReference>
<dbReference type="OMA" id="YYYQERM"/>
<dbReference type="HOGENOM" id="CLU_119594_0_0_1"/>
<accession>R0MEG6</accession>
<dbReference type="InterPro" id="IPR004827">
    <property type="entry name" value="bZIP"/>
</dbReference>
<dbReference type="InterPro" id="IPR046347">
    <property type="entry name" value="bZIP_sf"/>
</dbReference>
<dbReference type="SMART" id="SM00338">
    <property type="entry name" value="BRLZ"/>
    <property type="match status" value="1"/>
</dbReference>
<evidence type="ECO:0000313" key="2">
    <source>
        <dbReference type="EMBL" id="EOB11178.1"/>
    </source>
</evidence>
<reference evidence="2 3" key="1">
    <citation type="journal article" date="2013" name="BMC Genomics">
        <title>Comparative genomics of parasitic silkworm microsporidia reveal an association between genome expansion and host adaptation.</title>
        <authorList>
            <person name="Pan G."/>
            <person name="Xu J."/>
            <person name="Li T."/>
            <person name="Xia Q."/>
            <person name="Liu S.L."/>
            <person name="Zhang G."/>
            <person name="Li S."/>
            <person name="Li C."/>
            <person name="Liu H."/>
            <person name="Yang L."/>
            <person name="Liu T."/>
            <person name="Zhang X."/>
            <person name="Wu Z."/>
            <person name="Fan W."/>
            <person name="Dang X."/>
            <person name="Xiang H."/>
            <person name="Tao M."/>
            <person name="Li Y."/>
            <person name="Hu J."/>
            <person name="Li Z."/>
            <person name="Lin L."/>
            <person name="Luo J."/>
            <person name="Geng L."/>
            <person name="Wang L."/>
            <person name="Long M."/>
            <person name="Wan Y."/>
            <person name="He N."/>
            <person name="Zhang Z."/>
            <person name="Lu C."/>
            <person name="Keeling P.J."/>
            <person name="Wang J."/>
            <person name="Xiang Z."/>
            <person name="Zhou Z."/>
        </authorList>
    </citation>
    <scope>NUCLEOTIDE SEQUENCE [LARGE SCALE GENOMIC DNA]</scope>
    <source>
        <strain evidence="3">CQ1 / CVCC 102059</strain>
    </source>
</reference>
<dbReference type="SUPFAM" id="SSF57959">
    <property type="entry name" value="Leucine zipper domain"/>
    <property type="match status" value="1"/>
</dbReference>
<dbReference type="OrthoDB" id="2187714at2759"/>
<organism evidence="2 3">
    <name type="scientific">Nosema bombycis (strain CQ1 / CVCC 102059)</name>
    <name type="common">Microsporidian parasite</name>
    <name type="synonym">Pebrine of silkworm</name>
    <dbReference type="NCBI Taxonomy" id="578461"/>
    <lineage>
        <taxon>Eukaryota</taxon>
        <taxon>Fungi</taxon>
        <taxon>Fungi incertae sedis</taxon>
        <taxon>Microsporidia</taxon>
        <taxon>Nosematidae</taxon>
        <taxon>Nosema</taxon>
    </lineage>
</organism>
<name>R0MEG6_NOSB1</name>
<keyword evidence="3" id="KW-1185">Reference proteome</keyword>
<dbReference type="STRING" id="578461.R0MEG6"/>
<dbReference type="VEuPathDB" id="MicrosporidiaDB:NBO_1517g0005"/>
<sequence>MKDQNPQKQYNVQDGFEGNYYYQERMEPQYNRYPPSNEYVHSMRMHEYLDEEQLKIIWKKEKNRLAAKKSREKKLTHIKELEKKEYRMSLEINELKDAIEDYDRILRNVFDYIKNCICKKEKKTENLVYLFDCLCRLKRQNGEKSSFLKDISYLFENGLYVKNEDIEELTNMLRESLNDMLENK</sequence>